<comment type="caution">
    <text evidence="1">The sequence shown here is derived from an EMBL/GenBank/DDBJ whole genome shotgun (WGS) entry which is preliminary data.</text>
</comment>
<gene>
    <name evidence="1" type="ORF">N8I77_008716</name>
</gene>
<accession>A0AAD9S8P2</accession>
<reference evidence="1" key="1">
    <citation type="submission" date="2023-06" db="EMBL/GenBank/DDBJ databases">
        <authorList>
            <person name="Noh H."/>
        </authorList>
    </citation>
    <scope>NUCLEOTIDE SEQUENCE</scope>
    <source>
        <strain evidence="1">DUCC20226</strain>
    </source>
</reference>
<dbReference type="Proteomes" id="UP001265746">
    <property type="component" value="Unassembled WGS sequence"/>
</dbReference>
<sequence length="188" mass="20220">MNGDRFQGPLGRPHLHIEFPGDVSSKSLPLPAGRPCSCSCSVDCGGARLISGASLCTLHFATRPWEHDRFSRPHGSALYIRVPSQGFPHHCPNFLLNPSERLCHIHFFRRSQDELKSTVTGQPTGSAFIPGHGVQGPHPETIRLVRAAAAFTPFPVLQGLHQTRREGSTHGHVHLPAGLLGLGQAGAG</sequence>
<keyword evidence="2" id="KW-1185">Reference proteome</keyword>
<evidence type="ECO:0000313" key="1">
    <source>
        <dbReference type="EMBL" id="KAK2602162.1"/>
    </source>
</evidence>
<organism evidence="1 2">
    <name type="scientific">Phomopsis amygdali</name>
    <name type="common">Fusicoccum amygdali</name>
    <dbReference type="NCBI Taxonomy" id="1214568"/>
    <lineage>
        <taxon>Eukaryota</taxon>
        <taxon>Fungi</taxon>
        <taxon>Dikarya</taxon>
        <taxon>Ascomycota</taxon>
        <taxon>Pezizomycotina</taxon>
        <taxon>Sordariomycetes</taxon>
        <taxon>Sordariomycetidae</taxon>
        <taxon>Diaporthales</taxon>
        <taxon>Diaporthaceae</taxon>
        <taxon>Diaporthe</taxon>
    </lineage>
</organism>
<name>A0AAD9S8P2_PHOAM</name>
<protein>
    <submittedName>
        <fullName evidence="1">Uncharacterized protein</fullName>
    </submittedName>
</protein>
<proteinExistence type="predicted"/>
<dbReference type="AlphaFoldDB" id="A0AAD9S8P2"/>
<dbReference type="EMBL" id="JAUJFL010000005">
    <property type="protein sequence ID" value="KAK2602162.1"/>
    <property type="molecule type" value="Genomic_DNA"/>
</dbReference>
<evidence type="ECO:0000313" key="2">
    <source>
        <dbReference type="Proteomes" id="UP001265746"/>
    </source>
</evidence>